<dbReference type="EMBL" id="JBHTHZ010000001">
    <property type="protein sequence ID" value="MFD0792423.1"/>
    <property type="molecule type" value="Genomic_DNA"/>
</dbReference>
<keyword evidence="3" id="KW-1185">Reference proteome</keyword>
<comment type="caution">
    <text evidence="1">The sequence shown here is derived from an EMBL/GenBank/DDBJ whole genome shotgun (WGS) entry which is preliminary data.</text>
</comment>
<accession>A0ABW3AMU9</accession>
<gene>
    <name evidence="1" type="ORF">ACFQZX_01625</name>
    <name evidence="2" type="ORF">ACFQZX_02270</name>
</gene>
<dbReference type="EMBL" id="JBHTHZ010000001">
    <property type="protein sequence ID" value="MFD0792295.1"/>
    <property type="molecule type" value="Genomic_DNA"/>
</dbReference>
<evidence type="ECO:0000313" key="1">
    <source>
        <dbReference type="EMBL" id="MFD0792295.1"/>
    </source>
</evidence>
<organism evidence="1 3">
    <name type="scientific">Mucilaginibacter litoreus</name>
    <dbReference type="NCBI Taxonomy" id="1048221"/>
    <lineage>
        <taxon>Bacteria</taxon>
        <taxon>Pseudomonadati</taxon>
        <taxon>Bacteroidota</taxon>
        <taxon>Sphingobacteriia</taxon>
        <taxon>Sphingobacteriales</taxon>
        <taxon>Sphingobacteriaceae</taxon>
        <taxon>Mucilaginibacter</taxon>
    </lineage>
</organism>
<evidence type="ECO:0000313" key="3">
    <source>
        <dbReference type="Proteomes" id="UP001597010"/>
    </source>
</evidence>
<reference evidence="1" key="3">
    <citation type="submission" date="2024-09" db="EMBL/GenBank/DDBJ databases">
        <authorList>
            <person name="Sun Q."/>
            <person name="Mori K."/>
        </authorList>
    </citation>
    <scope>NUCLEOTIDE SEQUENCE</scope>
    <source>
        <strain evidence="1">CCUG 61484</strain>
    </source>
</reference>
<sequence>MTVIEIKDEIKKVLDEVPEENLPDVLVLLKELQSTATDKAKRIALFQKIVEEDKEVFQRLAQ</sequence>
<protein>
    <recommendedName>
        <fullName evidence="4">Addiction module component</fullName>
    </recommendedName>
</protein>
<dbReference type="RefSeq" id="WP_377111000.1">
    <property type="nucleotide sequence ID" value="NZ_JBHTHZ010000001.1"/>
</dbReference>
<dbReference type="Proteomes" id="UP001597010">
    <property type="component" value="Unassembled WGS sequence"/>
</dbReference>
<reference evidence="1" key="1">
    <citation type="journal article" date="2014" name="Int. J. Syst. Evol. Microbiol.">
        <title>Complete genome of a new Firmicutes species belonging to the dominant human colonic microbiota ('Ruminococcus bicirculans') reveals two chromosomes and a selective capacity to utilize plant glucans.</title>
        <authorList>
            <consortium name="NISC Comparative Sequencing Program"/>
            <person name="Wegmann U."/>
            <person name="Louis P."/>
            <person name="Goesmann A."/>
            <person name="Henrissat B."/>
            <person name="Duncan S.H."/>
            <person name="Flint H.J."/>
        </authorList>
    </citation>
    <scope>NUCLEOTIDE SEQUENCE</scope>
    <source>
        <strain evidence="1">CCUG 61484</strain>
    </source>
</reference>
<reference evidence="3" key="2">
    <citation type="journal article" date="2019" name="Int. J. Syst. Evol. Microbiol.">
        <title>The Global Catalogue of Microorganisms (GCM) 10K type strain sequencing project: providing services to taxonomists for standard genome sequencing and annotation.</title>
        <authorList>
            <consortium name="The Broad Institute Genomics Platform"/>
            <consortium name="The Broad Institute Genome Sequencing Center for Infectious Disease"/>
            <person name="Wu L."/>
            <person name="Ma J."/>
        </authorList>
    </citation>
    <scope>NUCLEOTIDE SEQUENCE [LARGE SCALE GENOMIC DNA]</scope>
    <source>
        <strain evidence="3">CCUG 61484</strain>
    </source>
</reference>
<proteinExistence type="predicted"/>
<evidence type="ECO:0000313" key="2">
    <source>
        <dbReference type="EMBL" id="MFD0792423.1"/>
    </source>
</evidence>
<evidence type="ECO:0008006" key="4">
    <source>
        <dbReference type="Google" id="ProtNLM"/>
    </source>
</evidence>
<name>A0ABW3AMU9_9SPHI</name>